<dbReference type="Pfam" id="PF04083">
    <property type="entry name" value="Abhydro_lipase"/>
    <property type="match status" value="1"/>
</dbReference>
<keyword evidence="2" id="KW-0443">Lipid metabolism</keyword>
<proteinExistence type="inferred from homology"/>
<dbReference type="Proteomes" id="UP000695000">
    <property type="component" value="Unplaced"/>
</dbReference>
<comment type="similarity">
    <text evidence="1 2">Belongs to the AB hydrolase superfamily. Lipase family.</text>
</comment>
<sequence length="413" mass="47254">MVQVLNLSLIFFCVILQINAQKVNVCKKFINYYLKSPQVCYYNPDQNTEVPDIVTRLGYPIESYNVTTEDNYILTVFRLPQPGAKPIFLQHGIALSAICFVDTLESSLAFVLYDAGYDVWIGNFRGNRYSNKHVTLDPNTEEYWNFSFHEMGKFDLKAQLGLVYNETGKKIYYVGYSMGTTASYIYNILHPEDASEKLDIIVSLAPIVYMKNIPSSVAQIAPLWPLIEPLVTKLTHGVILQRSNVSINLIKTLCLGNLFEMFACQALIQSLFGYDNDQLNPETLPVTMVQNMEAISTKTISHYVQFILYGKFSYFKFNEETNKQIYGNAIPPLYNISSLNVPIYLMYGSNDFFSTIKNVDKFFNELPEDTKQNGKYLVQLKKFNHADFITAKDIKSLVYDPLIKFLNNSILQS</sequence>
<dbReference type="InterPro" id="IPR025483">
    <property type="entry name" value="Lipase_euk"/>
</dbReference>
<reference evidence="6" key="1">
    <citation type="submission" date="2025-08" db="UniProtKB">
        <authorList>
            <consortium name="RefSeq"/>
        </authorList>
    </citation>
    <scope>IDENTIFICATION</scope>
    <source>
        <tissue evidence="6">Whole Larva</tissue>
    </source>
</reference>
<evidence type="ECO:0000259" key="4">
    <source>
        <dbReference type="Pfam" id="PF04083"/>
    </source>
</evidence>
<gene>
    <name evidence="6" type="primary">LOC108569568</name>
</gene>
<dbReference type="InterPro" id="IPR029058">
    <property type="entry name" value="AB_hydrolase_fold"/>
</dbReference>
<protein>
    <recommendedName>
        <fullName evidence="2">Lipase</fullName>
    </recommendedName>
</protein>
<dbReference type="PANTHER" id="PTHR11005">
    <property type="entry name" value="LYSOSOMAL ACID LIPASE-RELATED"/>
    <property type="match status" value="1"/>
</dbReference>
<dbReference type="RefSeq" id="XP_017786648.1">
    <property type="nucleotide sequence ID" value="XM_017931159.1"/>
</dbReference>
<organism evidence="5 6">
    <name type="scientific">Nicrophorus vespilloides</name>
    <name type="common">Boreal carrion beetle</name>
    <dbReference type="NCBI Taxonomy" id="110193"/>
    <lineage>
        <taxon>Eukaryota</taxon>
        <taxon>Metazoa</taxon>
        <taxon>Ecdysozoa</taxon>
        <taxon>Arthropoda</taxon>
        <taxon>Hexapoda</taxon>
        <taxon>Insecta</taxon>
        <taxon>Pterygota</taxon>
        <taxon>Neoptera</taxon>
        <taxon>Endopterygota</taxon>
        <taxon>Coleoptera</taxon>
        <taxon>Polyphaga</taxon>
        <taxon>Staphyliniformia</taxon>
        <taxon>Silphidae</taxon>
        <taxon>Nicrophorinae</taxon>
        <taxon>Nicrophorus</taxon>
    </lineage>
</organism>
<dbReference type="PIRSF" id="PIRSF000862">
    <property type="entry name" value="Steryl_ester_lip"/>
    <property type="match status" value="1"/>
</dbReference>
<evidence type="ECO:0000256" key="3">
    <source>
        <dbReference type="SAM" id="SignalP"/>
    </source>
</evidence>
<keyword evidence="2" id="KW-0378">Hydrolase</keyword>
<evidence type="ECO:0000256" key="1">
    <source>
        <dbReference type="ARBA" id="ARBA00010701"/>
    </source>
</evidence>
<dbReference type="SUPFAM" id="SSF53474">
    <property type="entry name" value="alpha/beta-Hydrolases"/>
    <property type="match status" value="1"/>
</dbReference>
<keyword evidence="2" id="KW-0442">Lipid degradation</keyword>
<accession>A0ABM1NIJ8</accession>
<evidence type="ECO:0000256" key="2">
    <source>
        <dbReference type="PIRNR" id="PIRNR000862"/>
    </source>
</evidence>
<evidence type="ECO:0000313" key="5">
    <source>
        <dbReference type="Proteomes" id="UP000695000"/>
    </source>
</evidence>
<keyword evidence="3" id="KW-0732">Signal</keyword>
<name>A0ABM1NIJ8_NICVS</name>
<dbReference type="GeneID" id="108569568"/>
<feature type="chain" id="PRO_5045428843" description="Lipase" evidence="3">
    <location>
        <begin position="21"/>
        <end position="413"/>
    </location>
</feature>
<dbReference type="InterPro" id="IPR006693">
    <property type="entry name" value="AB_hydrolase_lipase"/>
</dbReference>
<dbReference type="Gene3D" id="3.40.50.1820">
    <property type="entry name" value="alpha/beta hydrolase"/>
    <property type="match status" value="1"/>
</dbReference>
<evidence type="ECO:0000313" key="6">
    <source>
        <dbReference type="RefSeq" id="XP_017786648.1"/>
    </source>
</evidence>
<feature type="signal peptide" evidence="3">
    <location>
        <begin position="1"/>
        <end position="20"/>
    </location>
</feature>
<feature type="domain" description="Partial AB-hydrolase lipase" evidence="4">
    <location>
        <begin position="50"/>
        <end position="101"/>
    </location>
</feature>
<keyword evidence="5" id="KW-1185">Reference proteome</keyword>